<evidence type="ECO:0000259" key="6">
    <source>
        <dbReference type="PROSITE" id="PS51007"/>
    </source>
</evidence>
<feature type="domain" description="Cytochrome c" evidence="6">
    <location>
        <begin position="272"/>
        <end position="369"/>
    </location>
</feature>
<dbReference type="InterPro" id="IPR009056">
    <property type="entry name" value="Cyt_c-like_dom"/>
</dbReference>
<keyword evidence="5" id="KW-0472">Membrane</keyword>
<dbReference type="GO" id="GO:0009055">
    <property type="term" value="F:electron transfer activity"/>
    <property type="evidence" value="ECO:0007669"/>
    <property type="project" value="InterPro"/>
</dbReference>
<dbReference type="Gene3D" id="1.10.760.10">
    <property type="entry name" value="Cytochrome c-like domain"/>
    <property type="match status" value="2"/>
</dbReference>
<keyword evidence="1" id="KW-0349">Heme</keyword>
<dbReference type="Pfam" id="PF00034">
    <property type="entry name" value="Cytochrom_C"/>
    <property type="match status" value="1"/>
</dbReference>
<name>A0A381QEJ5_9ZZZZ</name>
<keyword evidence="3" id="KW-0408">Iron</keyword>
<dbReference type="SUPFAM" id="SSF46626">
    <property type="entry name" value="Cytochrome c"/>
    <property type="match status" value="2"/>
</dbReference>
<protein>
    <recommendedName>
        <fullName evidence="6">Cytochrome c domain-containing protein</fullName>
    </recommendedName>
</protein>
<evidence type="ECO:0000256" key="4">
    <source>
        <dbReference type="SAM" id="MobiDB-lite"/>
    </source>
</evidence>
<gene>
    <name evidence="7" type="ORF">METZ01_LOCUS30615</name>
</gene>
<dbReference type="AlphaFoldDB" id="A0A381QEJ5"/>
<dbReference type="PANTHER" id="PTHR40394">
    <property type="entry name" value="LIPOPROTEIN-RELATED"/>
    <property type="match status" value="1"/>
</dbReference>
<dbReference type="PROSITE" id="PS51007">
    <property type="entry name" value="CYTC"/>
    <property type="match status" value="2"/>
</dbReference>
<evidence type="ECO:0000313" key="7">
    <source>
        <dbReference type="EMBL" id="SUZ77761.1"/>
    </source>
</evidence>
<dbReference type="GO" id="GO:0020037">
    <property type="term" value="F:heme binding"/>
    <property type="evidence" value="ECO:0007669"/>
    <property type="project" value="InterPro"/>
</dbReference>
<reference evidence="7" key="1">
    <citation type="submission" date="2018-05" db="EMBL/GenBank/DDBJ databases">
        <authorList>
            <person name="Lanie J.A."/>
            <person name="Ng W.-L."/>
            <person name="Kazmierczak K.M."/>
            <person name="Andrzejewski T.M."/>
            <person name="Davidsen T.M."/>
            <person name="Wayne K.J."/>
            <person name="Tettelin H."/>
            <person name="Glass J.I."/>
            <person name="Rusch D."/>
            <person name="Podicherti R."/>
            <person name="Tsui H.-C.T."/>
            <person name="Winkler M.E."/>
        </authorList>
    </citation>
    <scope>NUCLEOTIDE SEQUENCE</scope>
</reference>
<feature type="domain" description="Cytochrome c" evidence="6">
    <location>
        <begin position="394"/>
        <end position="492"/>
    </location>
</feature>
<feature type="region of interest" description="Disordered" evidence="4">
    <location>
        <begin position="186"/>
        <end position="223"/>
    </location>
</feature>
<dbReference type="PANTHER" id="PTHR40394:SF2">
    <property type="entry name" value="QUINOL:CYTOCHROME C OXIDOREDUCTASE MEMBRANE PROTEIN"/>
    <property type="match status" value="1"/>
</dbReference>
<keyword evidence="2" id="KW-0479">Metal-binding</keyword>
<sequence>VGLLASFDYVDSAVNAIGELRAAGLKKITAFMPYPEAQIEEALQYDQSPVRVWALAGGLLGAAGGLAITSFTSMDWPLVTGGKPILSIPAYVIITFEMMVLFGALSTVIGLFINSRLPYVKPMVVYDPEFSAGKFGVYVTVAPDRLDRARGILKGQDPAEMREDPVGVAHAPTGVGSGSEVPVGTAYASSGFDPGSESRETPAGVAHASPGLDSGADPREDDSRGMLLENLKIFAVVLGSLGTFTLVANSIPQVQSEVPLELSFGADVSPEELMFSGEALYNGGGNCISCHGTGTRAPNLLTDHAGTGVIGARCGNRVAGEDCKAYLYASLTDPNAFIVEGFDPIMTDMRIQLSNEQIWALVAYLESLGGEVTVTGEDIMATGEAPGTAAASGATAGAGGPATAATDPLEIMRANACLGCHVFNEEGAPLGPPFDGIGARVDADYIRESILDPAADAAGGFENMTGLMPPIFGNQLTASQLEAVVQFLANQR</sequence>
<accession>A0A381QEJ5</accession>
<feature type="transmembrane region" description="Helical" evidence="5">
    <location>
        <begin position="52"/>
        <end position="71"/>
    </location>
</feature>
<feature type="transmembrane region" description="Helical" evidence="5">
    <location>
        <begin position="233"/>
        <end position="251"/>
    </location>
</feature>
<proteinExistence type="predicted"/>
<evidence type="ECO:0000256" key="1">
    <source>
        <dbReference type="ARBA" id="ARBA00022617"/>
    </source>
</evidence>
<dbReference type="GO" id="GO:0046872">
    <property type="term" value="F:metal ion binding"/>
    <property type="evidence" value="ECO:0007669"/>
    <property type="project" value="UniProtKB-KW"/>
</dbReference>
<keyword evidence="5" id="KW-1133">Transmembrane helix</keyword>
<dbReference type="Pfam" id="PF11821">
    <property type="entry name" value="ActD"/>
    <property type="match status" value="1"/>
</dbReference>
<feature type="non-terminal residue" evidence="7">
    <location>
        <position position="1"/>
    </location>
</feature>
<feature type="transmembrane region" description="Helical" evidence="5">
    <location>
        <begin position="91"/>
        <end position="113"/>
    </location>
</feature>
<evidence type="ECO:0000256" key="5">
    <source>
        <dbReference type="SAM" id="Phobius"/>
    </source>
</evidence>
<dbReference type="Pfam" id="PF13442">
    <property type="entry name" value="Cytochrome_CBB3"/>
    <property type="match status" value="1"/>
</dbReference>
<dbReference type="InterPro" id="IPR036909">
    <property type="entry name" value="Cyt_c-like_dom_sf"/>
</dbReference>
<dbReference type="EMBL" id="UINC01001327">
    <property type="protein sequence ID" value="SUZ77761.1"/>
    <property type="molecule type" value="Genomic_DNA"/>
</dbReference>
<evidence type="ECO:0000256" key="3">
    <source>
        <dbReference type="ARBA" id="ARBA00023004"/>
    </source>
</evidence>
<dbReference type="InterPro" id="IPR021776">
    <property type="entry name" value="ActD"/>
</dbReference>
<evidence type="ECO:0000256" key="2">
    <source>
        <dbReference type="ARBA" id="ARBA00022723"/>
    </source>
</evidence>
<keyword evidence="5" id="KW-0812">Transmembrane</keyword>
<organism evidence="7">
    <name type="scientific">marine metagenome</name>
    <dbReference type="NCBI Taxonomy" id="408172"/>
    <lineage>
        <taxon>unclassified sequences</taxon>
        <taxon>metagenomes</taxon>
        <taxon>ecological metagenomes</taxon>
    </lineage>
</organism>